<gene>
    <name evidence="1" type="ORF">RCL2_001061100</name>
</gene>
<dbReference type="Proteomes" id="UP000615446">
    <property type="component" value="Unassembled WGS sequence"/>
</dbReference>
<proteinExistence type="predicted"/>
<accession>A0A8H3QLF3</accession>
<comment type="caution">
    <text evidence="1">The sequence shown here is derived from an EMBL/GenBank/DDBJ whole genome shotgun (WGS) entry which is preliminary data.</text>
</comment>
<name>A0A8H3QLF3_9GLOM</name>
<dbReference type="AlphaFoldDB" id="A0A8H3QLF3"/>
<protein>
    <submittedName>
        <fullName evidence="1">Uncharacterized protein</fullName>
    </submittedName>
</protein>
<reference evidence="1" key="1">
    <citation type="submission" date="2019-10" db="EMBL/GenBank/DDBJ databases">
        <title>Conservation and host-specific expression of non-tandemly repeated heterogenous ribosome RNA gene in arbuscular mycorrhizal fungi.</title>
        <authorList>
            <person name="Maeda T."/>
            <person name="Kobayashi Y."/>
            <person name="Nakagawa T."/>
            <person name="Ezawa T."/>
            <person name="Yamaguchi K."/>
            <person name="Bino T."/>
            <person name="Nishimoto Y."/>
            <person name="Shigenobu S."/>
            <person name="Kawaguchi M."/>
        </authorList>
    </citation>
    <scope>NUCLEOTIDE SEQUENCE</scope>
    <source>
        <strain evidence="1">HR1</strain>
    </source>
</reference>
<evidence type="ECO:0000313" key="2">
    <source>
        <dbReference type="Proteomes" id="UP000615446"/>
    </source>
</evidence>
<sequence>MHAPKEDNVITFNAYINLNDIDNYFHNEDKLTYMELLARDLKEGIRVSSKEFKILNVPKDTSQDVIEQAIIILIRSKQFYIKKLGIKPSKNNQYTNIIFITIKDLEKCNLLKNTWSIEINHHFYRFAPAHASEQDLMHRK</sequence>
<evidence type="ECO:0000313" key="1">
    <source>
        <dbReference type="EMBL" id="GES83452.1"/>
    </source>
</evidence>
<organism evidence="1 2">
    <name type="scientific">Rhizophagus clarus</name>
    <dbReference type="NCBI Taxonomy" id="94130"/>
    <lineage>
        <taxon>Eukaryota</taxon>
        <taxon>Fungi</taxon>
        <taxon>Fungi incertae sedis</taxon>
        <taxon>Mucoromycota</taxon>
        <taxon>Glomeromycotina</taxon>
        <taxon>Glomeromycetes</taxon>
        <taxon>Glomerales</taxon>
        <taxon>Glomeraceae</taxon>
        <taxon>Rhizophagus</taxon>
    </lineage>
</organism>
<dbReference type="EMBL" id="BLAL01000068">
    <property type="protein sequence ID" value="GES83452.1"/>
    <property type="molecule type" value="Genomic_DNA"/>
</dbReference>